<dbReference type="Proteomes" id="UP000306918">
    <property type="component" value="Unassembled WGS sequence"/>
</dbReference>
<feature type="chain" id="PRO_5020660379" evidence="1">
    <location>
        <begin position="22"/>
        <end position="162"/>
    </location>
</feature>
<dbReference type="AlphaFoldDB" id="A0A4S8I1E9"/>
<proteinExistence type="predicted"/>
<sequence>MKNIIRSILLFLLLQGGYAYGQDSLQVTMQMGNDTIRDYKDVFLTVTIQSNYSREVMIPSLCYGAIMDTVRYVFYHLQRKNGREYEDVAPYRGCHVTVPYWEEKPEALPGFQQKVIQNHLFGYHIWKGKYRMRVICAYTINNVRKEVNSAYTYFYCSRHFRM</sequence>
<reference evidence="2 3" key="1">
    <citation type="submission" date="2019-04" db="EMBL/GenBank/DDBJ databases">
        <title>Niastella caeni sp. nov., isolated from activated sludge.</title>
        <authorList>
            <person name="Sheng M."/>
        </authorList>
    </citation>
    <scope>NUCLEOTIDE SEQUENCE [LARGE SCALE GENOMIC DNA]</scope>
    <source>
        <strain evidence="2 3">HX-2-15</strain>
    </source>
</reference>
<keyword evidence="3" id="KW-1185">Reference proteome</keyword>
<evidence type="ECO:0000313" key="3">
    <source>
        <dbReference type="Proteomes" id="UP000306918"/>
    </source>
</evidence>
<comment type="caution">
    <text evidence="2">The sequence shown here is derived from an EMBL/GenBank/DDBJ whole genome shotgun (WGS) entry which is preliminary data.</text>
</comment>
<protein>
    <submittedName>
        <fullName evidence="2">Uncharacterized protein</fullName>
    </submittedName>
</protein>
<evidence type="ECO:0000313" key="2">
    <source>
        <dbReference type="EMBL" id="THU39512.1"/>
    </source>
</evidence>
<gene>
    <name evidence="2" type="ORF">FAM09_13490</name>
</gene>
<dbReference type="EMBL" id="STFF01000003">
    <property type="protein sequence ID" value="THU39512.1"/>
    <property type="molecule type" value="Genomic_DNA"/>
</dbReference>
<accession>A0A4S8I1E9</accession>
<keyword evidence="1" id="KW-0732">Signal</keyword>
<dbReference type="RefSeq" id="WP_136577644.1">
    <property type="nucleotide sequence ID" value="NZ_STFF01000003.1"/>
</dbReference>
<feature type="signal peptide" evidence="1">
    <location>
        <begin position="1"/>
        <end position="21"/>
    </location>
</feature>
<organism evidence="2 3">
    <name type="scientific">Niastella caeni</name>
    <dbReference type="NCBI Taxonomy" id="2569763"/>
    <lineage>
        <taxon>Bacteria</taxon>
        <taxon>Pseudomonadati</taxon>
        <taxon>Bacteroidota</taxon>
        <taxon>Chitinophagia</taxon>
        <taxon>Chitinophagales</taxon>
        <taxon>Chitinophagaceae</taxon>
        <taxon>Niastella</taxon>
    </lineage>
</organism>
<evidence type="ECO:0000256" key="1">
    <source>
        <dbReference type="SAM" id="SignalP"/>
    </source>
</evidence>
<name>A0A4S8I1E9_9BACT</name>